<feature type="domain" description="Xylose isomerase-like TIM barrel" evidence="1">
    <location>
        <begin position="25"/>
        <end position="244"/>
    </location>
</feature>
<dbReference type="PANTHER" id="PTHR12110">
    <property type="entry name" value="HYDROXYPYRUVATE ISOMERASE"/>
    <property type="match status" value="1"/>
</dbReference>
<gene>
    <name evidence="2" type="ORF">ADK37_18165</name>
</gene>
<dbReference type="Pfam" id="PF01261">
    <property type="entry name" value="AP_endonuc_2"/>
    <property type="match status" value="1"/>
</dbReference>
<keyword evidence="3" id="KW-1185">Reference proteome</keyword>
<dbReference type="STRING" id="67356.AQJ84_06615"/>
<organism evidence="2 3">
    <name type="scientific">Streptomyces resistomycificus</name>
    <dbReference type="NCBI Taxonomy" id="67356"/>
    <lineage>
        <taxon>Bacteria</taxon>
        <taxon>Bacillati</taxon>
        <taxon>Actinomycetota</taxon>
        <taxon>Actinomycetes</taxon>
        <taxon>Kitasatosporales</taxon>
        <taxon>Streptomycetaceae</taxon>
        <taxon>Streptomyces</taxon>
        <taxon>Streptomyces aurantiacus group</taxon>
    </lineage>
</organism>
<dbReference type="RefSeq" id="WP_030037778.1">
    <property type="nucleotide sequence ID" value="NZ_KL575585.1"/>
</dbReference>
<dbReference type="OrthoDB" id="5182842at2"/>
<dbReference type="Proteomes" id="UP000037251">
    <property type="component" value="Unassembled WGS sequence"/>
</dbReference>
<dbReference type="SUPFAM" id="SSF51658">
    <property type="entry name" value="Xylose isomerase-like"/>
    <property type="match status" value="1"/>
</dbReference>
<evidence type="ECO:0000259" key="1">
    <source>
        <dbReference type="Pfam" id="PF01261"/>
    </source>
</evidence>
<comment type="caution">
    <text evidence="2">The sequence shown here is derived from an EMBL/GenBank/DDBJ whole genome shotgun (WGS) entry which is preliminary data.</text>
</comment>
<dbReference type="AlphaFoldDB" id="A0A0L8L8L3"/>
<dbReference type="Gene3D" id="3.20.20.150">
    <property type="entry name" value="Divalent-metal-dependent TIM barrel enzymes"/>
    <property type="match status" value="1"/>
</dbReference>
<dbReference type="PANTHER" id="PTHR12110:SF41">
    <property type="entry name" value="INOSOSE DEHYDRATASE"/>
    <property type="match status" value="1"/>
</dbReference>
<dbReference type="EMBL" id="LGUS01000163">
    <property type="protein sequence ID" value="KOG34465.1"/>
    <property type="molecule type" value="Genomic_DNA"/>
</dbReference>
<dbReference type="PATRIC" id="fig|67356.5.peg.3863"/>
<proteinExistence type="predicted"/>
<reference evidence="3" key="1">
    <citation type="submission" date="2015-07" db="EMBL/GenBank/DDBJ databases">
        <authorList>
            <person name="Ju K.-S."/>
            <person name="Doroghazi J.R."/>
            <person name="Metcalf W.W."/>
        </authorList>
    </citation>
    <scope>NUCLEOTIDE SEQUENCE [LARGE SCALE GENOMIC DNA]</scope>
    <source>
        <strain evidence="3">NRRL 2290</strain>
    </source>
</reference>
<protein>
    <recommendedName>
        <fullName evidence="1">Xylose isomerase-like TIM barrel domain-containing protein</fullName>
    </recommendedName>
</protein>
<dbReference type="InterPro" id="IPR036237">
    <property type="entry name" value="Xyl_isomerase-like_sf"/>
</dbReference>
<dbReference type="InterPro" id="IPR013022">
    <property type="entry name" value="Xyl_isomerase-like_TIM-brl"/>
</dbReference>
<evidence type="ECO:0000313" key="3">
    <source>
        <dbReference type="Proteomes" id="UP000037251"/>
    </source>
</evidence>
<evidence type="ECO:0000313" key="2">
    <source>
        <dbReference type="EMBL" id="KOG34465.1"/>
    </source>
</evidence>
<name>A0A0L8L8L3_9ACTN</name>
<accession>A0A0L8L8L3</accession>
<sequence>MTTHPYSVQLHTLRNAIPTDLPGTLARVAAMGFENVELWRFEQYRDEYRDALAETRLRPLSAHADLVDTDGDASAVVRAAAELGIGTLFEPRIRAGRWTTREDIEAAAADLNTVARLARDEGVTIGYHNHDHEVRQDFGGRTGLEVFAEALDEDVVLELDTFWAEVGGACAVELISRLGARVRFLHVKDGPYTTTLLEQQPLGQGAMPVADILKAAPDAVRVVELDGYAGDPFDAVQQSLRYLTEVDR</sequence>
<dbReference type="eggNOG" id="COG1082">
    <property type="taxonomic scope" value="Bacteria"/>
</dbReference>
<dbReference type="InterPro" id="IPR050312">
    <property type="entry name" value="IolE/XylAMocC-like"/>
</dbReference>